<keyword evidence="1" id="KW-1133">Transmembrane helix</keyword>
<dbReference type="AlphaFoldDB" id="A0A6A6VVZ8"/>
<dbReference type="EMBL" id="ML996581">
    <property type="protein sequence ID" value="KAF2754335.1"/>
    <property type="molecule type" value="Genomic_DNA"/>
</dbReference>
<name>A0A6A6VVZ8_9PEZI</name>
<proteinExistence type="predicted"/>
<keyword evidence="1" id="KW-0472">Membrane</keyword>
<accession>A0A6A6VVZ8</accession>
<keyword evidence="3" id="KW-1185">Reference proteome</keyword>
<dbReference type="Proteomes" id="UP000799437">
    <property type="component" value="Unassembled WGS sequence"/>
</dbReference>
<reference evidence="2" key="1">
    <citation type="journal article" date="2020" name="Stud. Mycol.">
        <title>101 Dothideomycetes genomes: a test case for predicting lifestyles and emergence of pathogens.</title>
        <authorList>
            <person name="Haridas S."/>
            <person name="Albert R."/>
            <person name="Binder M."/>
            <person name="Bloem J."/>
            <person name="Labutti K."/>
            <person name="Salamov A."/>
            <person name="Andreopoulos B."/>
            <person name="Baker S."/>
            <person name="Barry K."/>
            <person name="Bills G."/>
            <person name="Bluhm B."/>
            <person name="Cannon C."/>
            <person name="Castanera R."/>
            <person name="Culley D."/>
            <person name="Daum C."/>
            <person name="Ezra D."/>
            <person name="Gonzalez J."/>
            <person name="Henrissat B."/>
            <person name="Kuo A."/>
            <person name="Liang C."/>
            <person name="Lipzen A."/>
            <person name="Lutzoni F."/>
            <person name="Magnuson J."/>
            <person name="Mondo S."/>
            <person name="Nolan M."/>
            <person name="Ohm R."/>
            <person name="Pangilinan J."/>
            <person name="Park H.-J."/>
            <person name="Ramirez L."/>
            <person name="Alfaro M."/>
            <person name="Sun H."/>
            <person name="Tritt A."/>
            <person name="Yoshinaga Y."/>
            <person name="Zwiers L.-H."/>
            <person name="Turgeon B."/>
            <person name="Goodwin S."/>
            <person name="Spatafora J."/>
            <person name="Crous P."/>
            <person name="Grigoriev I."/>
        </authorList>
    </citation>
    <scope>NUCLEOTIDE SEQUENCE</scope>
    <source>
        <strain evidence="2">CBS 121739</strain>
    </source>
</reference>
<evidence type="ECO:0000313" key="2">
    <source>
        <dbReference type="EMBL" id="KAF2754335.1"/>
    </source>
</evidence>
<protein>
    <submittedName>
        <fullName evidence="2">Uncharacterized protein</fullName>
    </submittedName>
</protein>
<feature type="transmembrane region" description="Helical" evidence="1">
    <location>
        <begin position="20"/>
        <end position="38"/>
    </location>
</feature>
<sequence>MNGGFEGLTEAAIPISQPFSIFFSFSLLFLFPSSLVHLPHAPSRLDGWIQQILDDRSRRSGKMPCMCCVCTYILM</sequence>
<organism evidence="2 3">
    <name type="scientific">Pseudovirgaria hyperparasitica</name>
    <dbReference type="NCBI Taxonomy" id="470096"/>
    <lineage>
        <taxon>Eukaryota</taxon>
        <taxon>Fungi</taxon>
        <taxon>Dikarya</taxon>
        <taxon>Ascomycota</taxon>
        <taxon>Pezizomycotina</taxon>
        <taxon>Dothideomycetes</taxon>
        <taxon>Dothideomycetes incertae sedis</taxon>
        <taxon>Acrospermales</taxon>
        <taxon>Acrospermaceae</taxon>
        <taxon>Pseudovirgaria</taxon>
    </lineage>
</organism>
<evidence type="ECO:0000256" key="1">
    <source>
        <dbReference type="SAM" id="Phobius"/>
    </source>
</evidence>
<gene>
    <name evidence="2" type="ORF">EJ05DRAFT_156420</name>
</gene>
<dbReference type="GeneID" id="54480427"/>
<dbReference type="RefSeq" id="XP_033596786.1">
    <property type="nucleotide sequence ID" value="XM_033739373.1"/>
</dbReference>
<keyword evidence="1" id="KW-0812">Transmembrane</keyword>
<evidence type="ECO:0000313" key="3">
    <source>
        <dbReference type="Proteomes" id="UP000799437"/>
    </source>
</evidence>